<evidence type="ECO:0000256" key="1">
    <source>
        <dbReference type="ARBA" id="ARBA00010211"/>
    </source>
</evidence>
<dbReference type="OrthoDB" id="9805307at2"/>
<proteinExistence type="inferred from homology"/>
<dbReference type="Proteomes" id="UP000050326">
    <property type="component" value="Unassembled WGS sequence"/>
</dbReference>
<dbReference type="SUPFAM" id="SSF56529">
    <property type="entry name" value="FAH"/>
    <property type="match status" value="1"/>
</dbReference>
<gene>
    <name evidence="5" type="ORF">OXPF_00910</name>
</gene>
<evidence type="ECO:0000259" key="3">
    <source>
        <dbReference type="Pfam" id="PF01557"/>
    </source>
</evidence>
<dbReference type="InterPro" id="IPR011234">
    <property type="entry name" value="Fumarylacetoacetase-like_C"/>
</dbReference>
<dbReference type="PANTHER" id="PTHR42796">
    <property type="entry name" value="FUMARYLACETOACETATE HYDROLASE DOMAIN-CONTAINING PROTEIN 2A-RELATED"/>
    <property type="match status" value="1"/>
</dbReference>
<dbReference type="STRING" id="36849.OXPF_00910"/>
<dbReference type="AlphaFoldDB" id="A0A0N8NU07"/>
<name>A0A0N8NU07_9CLOT</name>
<accession>A0A0N8NU07</accession>
<dbReference type="EC" id="4.3.2.3" evidence="5"/>
<dbReference type="InterPro" id="IPR051121">
    <property type="entry name" value="FAH"/>
</dbReference>
<dbReference type="GO" id="GO:0016853">
    <property type="term" value="F:isomerase activity"/>
    <property type="evidence" value="ECO:0007669"/>
    <property type="project" value="UniProtKB-ARBA"/>
</dbReference>
<dbReference type="FunFam" id="3.90.850.10:FF:000002">
    <property type="entry name" value="2-hydroxyhepta-2,4-diene-1,7-dioate isomerase"/>
    <property type="match status" value="1"/>
</dbReference>
<dbReference type="Gene3D" id="3.90.850.10">
    <property type="entry name" value="Fumarylacetoacetase-like, C-terminal domain"/>
    <property type="match status" value="1"/>
</dbReference>
<dbReference type="Gene3D" id="2.30.30.370">
    <property type="entry name" value="FAH"/>
    <property type="match status" value="1"/>
</dbReference>
<dbReference type="GO" id="GO:0046872">
    <property type="term" value="F:metal ion binding"/>
    <property type="evidence" value="ECO:0007669"/>
    <property type="project" value="UniProtKB-KW"/>
</dbReference>
<reference evidence="5 6" key="1">
    <citation type="submission" date="2015-09" db="EMBL/GenBank/DDBJ databases">
        <title>Genome sequence of Oxobacter pfennigii DSM 3222.</title>
        <authorList>
            <person name="Poehlein A."/>
            <person name="Bengelsdorf F.R."/>
            <person name="Schiel-Bengelsdorf B."/>
            <person name="Duerre P."/>
            <person name="Daniel R."/>
        </authorList>
    </citation>
    <scope>NUCLEOTIDE SEQUENCE [LARGE SCALE GENOMIC DNA]</scope>
    <source>
        <strain evidence="5 6">DSM 3222</strain>
    </source>
</reference>
<dbReference type="PATRIC" id="fig|36849.3.peg.104"/>
<protein>
    <submittedName>
        <fullName evidence="5">Ureidoglycolate lyase</fullName>
        <ecNumber evidence="5">4.3.2.3</ecNumber>
    </submittedName>
</protein>
<comment type="similarity">
    <text evidence="1">Belongs to the FAH family.</text>
</comment>
<keyword evidence="5" id="KW-0456">Lyase</keyword>
<sequence>MKLVRFEKDGKVSYGSIENDKITLIEGDIFGSFSLTREIISLDEVRLLAPCTPNKAICVGLNYKDHAEEVNIPLPSSPTLFMKPSTTLIGPKDYIEYPEMSKRVDYECELVIVIKKEAKNVSAEQAKDVILGYTCGNDVTARDLQPSDGQWTLAKSFDTFMPLGPWIATDVNPYNLNIKTYLNGEVKQNSNTKHLIFGCFELVSYISRVMTLKPGDVIMTGTPSGIAAMNKGDKVEIEIESIGKLVNYLR</sequence>
<dbReference type="Pfam" id="PF01557">
    <property type="entry name" value="FAA_hydrolase"/>
    <property type="match status" value="1"/>
</dbReference>
<feature type="domain" description="Rv2993c-like N-terminal" evidence="4">
    <location>
        <begin position="1"/>
        <end position="50"/>
    </location>
</feature>
<feature type="domain" description="Fumarylacetoacetase-like C-terminal" evidence="3">
    <location>
        <begin position="55"/>
        <end position="248"/>
    </location>
</feature>
<dbReference type="InterPro" id="IPR018833">
    <property type="entry name" value="Rv2993c-like_N"/>
</dbReference>
<keyword evidence="2" id="KW-0479">Metal-binding</keyword>
<dbReference type="GO" id="GO:0050385">
    <property type="term" value="F:ureidoglycolate lyase activity"/>
    <property type="evidence" value="ECO:0007669"/>
    <property type="project" value="UniProtKB-EC"/>
</dbReference>
<comment type="caution">
    <text evidence="5">The sequence shown here is derived from an EMBL/GenBank/DDBJ whole genome shotgun (WGS) entry which is preliminary data.</text>
</comment>
<dbReference type="InterPro" id="IPR036663">
    <property type="entry name" value="Fumarylacetoacetase_C_sf"/>
</dbReference>
<dbReference type="PANTHER" id="PTHR42796:SF4">
    <property type="entry name" value="FUMARYLACETOACETATE HYDROLASE DOMAIN-CONTAINING PROTEIN 2A"/>
    <property type="match status" value="1"/>
</dbReference>
<dbReference type="EMBL" id="LKET01000008">
    <property type="protein sequence ID" value="KPU46304.1"/>
    <property type="molecule type" value="Genomic_DNA"/>
</dbReference>
<dbReference type="Pfam" id="PF10370">
    <property type="entry name" value="Rv2993c-like_N"/>
    <property type="match status" value="1"/>
</dbReference>
<evidence type="ECO:0000256" key="2">
    <source>
        <dbReference type="ARBA" id="ARBA00022723"/>
    </source>
</evidence>
<organism evidence="5 6">
    <name type="scientific">Oxobacter pfennigii</name>
    <dbReference type="NCBI Taxonomy" id="36849"/>
    <lineage>
        <taxon>Bacteria</taxon>
        <taxon>Bacillati</taxon>
        <taxon>Bacillota</taxon>
        <taxon>Clostridia</taxon>
        <taxon>Eubacteriales</taxon>
        <taxon>Clostridiaceae</taxon>
        <taxon>Oxobacter</taxon>
    </lineage>
</organism>
<keyword evidence="6" id="KW-1185">Reference proteome</keyword>
<evidence type="ECO:0000313" key="6">
    <source>
        <dbReference type="Proteomes" id="UP000050326"/>
    </source>
</evidence>
<dbReference type="GO" id="GO:0019752">
    <property type="term" value="P:carboxylic acid metabolic process"/>
    <property type="evidence" value="ECO:0007669"/>
    <property type="project" value="UniProtKB-ARBA"/>
</dbReference>
<evidence type="ECO:0000259" key="4">
    <source>
        <dbReference type="Pfam" id="PF10370"/>
    </source>
</evidence>
<evidence type="ECO:0000313" key="5">
    <source>
        <dbReference type="EMBL" id="KPU46304.1"/>
    </source>
</evidence>
<dbReference type="RefSeq" id="WP_054873255.1">
    <property type="nucleotide sequence ID" value="NZ_LKET01000008.1"/>
</dbReference>